<dbReference type="Proteomes" id="UP000184423">
    <property type="component" value="Unassembled WGS sequence"/>
</dbReference>
<evidence type="ECO:0000313" key="1">
    <source>
        <dbReference type="EMBL" id="SHE47152.1"/>
    </source>
</evidence>
<name>A0A1M4TRR7_9CLOT</name>
<keyword evidence="2" id="KW-1185">Reference proteome</keyword>
<sequence>MASREQLKAVAASCTKYQAEGFTSSAGAVDKSCENCVNFDGYKCTVNAFDKVLTGLDQG</sequence>
<accession>A0A1M4TRR7</accession>
<proteinExistence type="predicted"/>
<organism evidence="1 2">
    <name type="scientific">Caloramator proteoclasticus DSM 10124</name>
    <dbReference type="NCBI Taxonomy" id="1121262"/>
    <lineage>
        <taxon>Bacteria</taxon>
        <taxon>Bacillati</taxon>
        <taxon>Bacillota</taxon>
        <taxon>Clostridia</taxon>
        <taxon>Eubacteriales</taxon>
        <taxon>Clostridiaceae</taxon>
        <taxon>Caloramator</taxon>
    </lineage>
</organism>
<dbReference type="AlphaFoldDB" id="A0A1M4TRR7"/>
<dbReference type="EMBL" id="FQVG01000005">
    <property type="protein sequence ID" value="SHE47152.1"/>
    <property type="molecule type" value="Genomic_DNA"/>
</dbReference>
<gene>
    <name evidence="1" type="ORF">SAMN02746091_00453</name>
</gene>
<protein>
    <submittedName>
        <fullName evidence="1">Uncharacterized protein</fullName>
    </submittedName>
</protein>
<reference evidence="2" key="1">
    <citation type="submission" date="2016-11" db="EMBL/GenBank/DDBJ databases">
        <authorList>
            <person name="Varghese N."/>
            <person name="Submissions S."/>
        </authorList>
    </citation>
    <scope>NUCLEOTIDE SEQUENCE [LARGE SCALE GENOMIC DNA]</scope>
    <source>
        <strain evidence="2">DSM 10124</strain>
    </source>
</reference>
<dbReference type="RefSeq" id="WP_027307762.1">
    <property type="nucleotide sequence ID" value="NZ_FQVG01000005.1"/>
</dbReference>
<evidence type="ECO:0000313" key="2">
    <source>
        <dbReference type="Proteomes" id="UP000184423"/>
    </source>
</evidence>